<feature type="transmembrane region" description="Helical" evidence="1">
    <location>
        <begin position="558"/>
        <end position="582"/>
    </location>
</feature>
<evidence type="ECO:0000256" key="1">
    <source>
        <dbReference type="SAM" id="Phobius"/>
    </source>
</evidence>
<comment type="caution">
    <text evidence="4">The sequence shown here is derived from an EMBL/GenBank/DDBJ whole genome shotgun (WGS) entry which is preliminary data.</text>
</comment>
<feature type="transmembrane region" description="Helical" evidence="1">
    <location>
        <begin position="644"/>
        <end position="669"/>
    </location>
</feature>
<keyword evidence="1" id="KW-1133">Transmembrane helix</keyword>
<feature type="transmembrane region" description="Helical" evidence="1">
    <location>
        <begin position="516"/>
        <end position="537"/>
    </location>
</feature>
<dbReference type="Proteomes" id="UP001595990">
    <property type="component" value="Unassembled WGS sequence"/>
</dbReference>
<reference evidence="5" key="1">
    <citation type="journal article" date="2019" name="Int. J. Syst. Evol. Microbiol.">
        <title>The Global Catalogue of Microorganisms (GCM) 10K type strain sequencing project: providing services to taxonomists for standard genome sequencing and annotation.</title>
        <authorList>
            <consortium name="The Broad Institute Genomics Platform"/>
            <consortium name="The Broad Institute Genome Sequencing Center for Infectious Disease"/>
            <person name="Wu L."/>
            <person name="Ma J."/>
        </authorList>
    </citation>
    <scope>NUCLEOTIDE SEQUENCE [LARGE SCALE GENOMIC DNA]</scope>
    <source>
        <strain evidence="5">CECT 8064</strain>
    </source>
</reference>
<evidence type="ECO:0000256" key="2">
    <source>
        <dbReference type="SAM" id="SignalP"/>
    </source>
</evidence>
<evidence type="ECO:0000259" key="3">
    <source>
        <dbReference type="PROSITE" id="PS50837"/>
    </source>
</evidence>
<feature type="transmembrane region" description="Helical" evidence="1">
    <location>
        <begin position="689"/>
        <end position="706"/>
    </location>
</feature>
<feature type="signal peptide" evidence="2">
    <location>
        <begin position="1"/>
        <end position="29"/>
    </location>
</feature>
<dbReference type="InterPro" id="IPR007111">
    <property type="entry name" value="NACHT_NTPase"/>
</dbReference>
<evidence type="ECO:0000313" key="5">
    <source>
        <dbReference type="Proteomes" id="UP001595990"/>
    </source>
</evidence>
<accession>A0ABV9BWD9</accession>
<feature type="transmembrane region" description="Helical" evidence="1">
    <location>
        <begin position="461"/>
        <end position="480"/>
    </location>
</feature>
<dbReference type="InterPro" id="IPR027417">
    <property type="entry name" value="P-loop_NTPase"/>
</dbReference>
<organism evidence="4 5">
    <name type="scientific">Streptomyces ehimensis</name>
    <dbReference type="NCBI Taxonomy" id="68195"/>
    <lineage>
        <taxon>Bacteria</taxon>
        <taxon>Bacillati</taxon>
        <taxon>Actinomycetota</taxon>
        <taxon>Actinomycetes</taxon>
        <taxon>Kitasatosporales</taxon>
        <taxon>Streptomycetaceae</taxon>
        <taxon>Streptomyces</taxon>
    </lineage>
</organism>
<feature type="domain" description="NACHT" evidence="3">
    <location>
        <begin position="139"/>
        <end position="233"/>
    </location>
</feature>
<dbReference type="RefSeq" id="WP_417924384.1">
    <property type="nucleotide sequence ID" value="NZ_JBHSFS010000029.1"/>
</dbReference>
<dbReference type="Gene3D" id="3.40.50.300">
    <property type="entry name" value="P-loop containing nucleotide triphosphate hydrolases"/>
    <property type="match status" value="1"/>
</dbReference>
<feature type="transmembrane region" description="Helical" evidence="1">
    <location>
        <begin position="487"/>
        <end position="510"/>
    </location>
</feature>
<dbReference type="EMBL" id="JBHSFS010000029">
    <property type="protein sequence ID" value="MFC4517985.1"/>
    <property type="molecule type" value="Genomic_DNA"/>
</dbReference>
<keyword evidence="5" id="KW-1185">Reference proteome</keyword>
<gene>
    <name evidence="4" type="ORF">ACFPEN_34530</name>
</gene>
<feature type="transmembrane region" description="Helical" evidence="1">
    <location>
        <begin position="32"/>
        <end position="51"/>
    </location>
</feature>
<dbReference type="PROSITE" id="PS50837">
    <property type="entry name" value="NACHT"/>
    <property type="match status" value="1"/>
</dbReference>
<keyword evidence="1" id="KW-0472">Membrane</keyword>
<proteinExistence type="predicted"/>
<sequence>MRFRWGTTWVLCAALTAALVLMWRADDHAADTASAIVAAVVGLFAALAVWAERRTPERRRLRSSTTQLADAQAALARLVTLQWREEALLRQLFDPAPLPVSWSDCPCLADHREVTGGPVTCRADRTEELAARFRALPRSRLVVLGPAGSGKTTLAILLTLGLLRTRGDDGPVPVLTSLASFDPARESAREWLARRIAADYPALADTAVYGPTAIEDLLAAHQVLPVLDGLDELPPPAWPTVLAALDATLDADAPLVLTCRTAAYADAVAEAGVLAGAAVIEPAPVRPADAFAMLRVATPPGPRQQGWDLLVENVFRHPEGGAAQALTSPLMVALARAVYADTAHDPAELADRARFPTRDAVEAHLLDALVPSLYARAQRQDPQRRWDPERARRYFAYLAGAMQRHSTYDLAWWQLYRWTPVLARRWTRALLGGLLAAGLTLAAYVLYCLTTDAPQWSAPVVYWYAIGLAPAVGSMLYAAGQTRSLPLLALYGALGNLTPVFEVQLIHGFWAPHTPVYVLEGLGLYGFGFLVVLYGVGPPTPPEAPSRGELGLRHWRRHLPRTVITVLASAAITALVVTLYVRTRVAWPAGRPVKAFIAEGSAWAYGLEIGALFGVALATLHWVRRPASTQALMTPASSLRADRLVALVTTATAAVLLALPDLVISLTHLSVAPAGSETATLVNYLTGELPIVGAGGLTLALAGRAWPHYTAARFLLAVQGRLPWHLQEFLEDAHRLGLLRQVGTVYQFRHARVQRTLAEN</sequence>
<feature type="transmembrane region" description="Helical" evidence="1">
    <location>
        <begin position="602"/>
        <end position="623"/>
    </location>
</feature>
<dbReference type="Pfam" id="PF05729">
    <property type="entry name" value="NACHT"/>
    <property type="match status" value="1"/>
</dbReference>
<keyword evidence="1" id="KW-0812">Transmembrane</keyword>
<dbReference type="SUPFAM" id="SSF52540">
    <property type="entry name" value="P-loop containing nucleoside triphosphate hydrolases"/>
    <property type="match status" value="1"/>
</dbReference>
<feature type="chain" id="PRO_5046713366" evidence="2">
    <location>
        <begin position="30"/>
        <end position="760"/>
    </location>
</feature>
<evidence type="ECO:0000313" key="4">
    <source>
        <dbReference type="EMBL" id="MFC4517985.1"/>
    </source>
</evidence>
<protein>
    <submittedName>
        <fullName evidence="4">NACHT domain-containing protein</fullName>
    </submittedName>
</protein>
<feature type="transmembrane region" description="Helical" evidence="1">
    <location>
        <begin position="429"/>
        <end position="449"/>
    </location>
</feature>
<keyword evidence="2" id="KW-0732">Signal</keyword>
<name>A0ABV9BWD9_9ACTN</name>